<dbReference type="InterPro" id="IPR021891">
    <property type="entry name" value="Telomerase_RBD"/>
</dbReference>
<evidence type="ECO:0000256" key="3">
    <source>
        <dbReference type="ARBA" id="ARBA00016182"/>
    </source>
</evidence>
<dbReference type="Proteomes" id="UP000567179">
    <property type="component" value="Unassembled WGS sequence"/>
</dbReference>
<dbReference type="GO" id="GO:0000333">
    <property type="term" value="C:telomerase catalytic core complex"/>
    <property type="evidence" value="ECO:0007669"/>
    <property type="project" value="TreeGrafter"/>
</dbReference>
<feature type="domain" description="Reverse transcriptase" evidence="15">
    <location>
        <begin position="599"/>
        <end position="922"/>
    </location>
</feature>
<name>A0A8H5BSJ4_9AGAR</name>
<dbReference type="PROSITE" id="PS50878">
    <property type="entry name" value="RT_POL"/>
    <property type="match status" value="1"/>
</dbReference>
<keyword evidence="10 13" id="KW-0695">RNA-directed DNA polymerase</keyword>
<organism evidence="16 17">
    <name type="scientific">Psilocybe cf. subviscida</name>
    <dbReference type="NCBI Taxonomy" id="2480587"/>
    <lineage>
        <taxon>Eukaryota</taxon>
        <taxon>Fungi</taxon>
        <taxon>Dikarya</taxon>
        <taxon>Basidiomycota</taxon>
        <taxon>Agaricomycotina</taxon>
        <taxon>Agaricomycetes</taxon>
        <taxon>Agaricomycetidae</taxon>
        <taxon>Agaricales</taxon>
        <taxon>Agaricineae</taxon>
        <taxon>Strophariaceae</taxon>
        <taxon>Psilocybe</taxon>
    </lineage>
</organism>
<comment type="caution">
    <text evidence="16">The sequence shown here is derived from an EMBL/GenBank/DDBJ whole genome shotgun (WGS) entry which is preliminary data.</text>
</comment>
<dbReference type="GO" id="GO:0070034">
    <property type="term" value="F:telomerase RNA binding"/>
    <property type="evidence" value="ECO:0007669"/>
    <property type="project" value="TreeGrafter"/>
</dbReference>
<dbReference type="GO" id="GO:0007004">
    <property type="term" value="P:telomere maintenance via telomerase"/>
    <property type="evidence" value="ECO:0007669"/>
    <property type="project" value="TreeGrafter"/>
</dbReference>
<evidence type="ECO:0000256" key="5">
    <source>
        <dbReference type="ARBA" id="ARBA00022679"/>
    </source>
</evidence>
<keyword evidence="5 13" id="KW-0808">Transferase</keyword>
<evidence type="ECO:0000256" key="14">
    <source>
        <dbReference type="SAM" id="MobiDB-lite"/>
    </source>
</evidence>
<dbReference type="GO" id="GO:0042162">
    <property type="term" value="F:telomeric DNA binding"/>
    <property type="evidence" value="ECO:0007669"/>
    <property type="project" value="TreeGrafter"/>
</dbReference>
<dbReference type="PANTHER" id="PTHR12066:SF0">
    <property type="entry name" value="TELOMERASE REVERSE TRANSCRIPTASE"/>
    <property type="match status" value="1"/>
</dbReference>
<dbReference type="Pfam" id="PF21399">
    <property type="entry name" value="TERT_C"/>
    <property type="match status" value="1"/>
</dbReference>
<keyword evidence="4 13" id="KW-0158">Chromosome</keyword>
<dbReference type="AlphaFoldDB" id="A0A8H5BSJ4"/>
<dbReference type="PRINTS" id="PR01365">
    <property type="entry name" value="TELOMERASERT"/>
</dbReference>
<dbReference type="InterPro" id="IPR000477">
    <property type="entry name" value="RT_dom"/>
</dbReference>
<dbReference type="GO" id="GO:0046872">
    <property type="term" value="F:metal ion binding"/>
    <property type="evidence" value="ECO:0007669"/>
    <property type="project" value="UniProtKB-KW"/>
</dbReference>
<comment type="function">
    <text evidence="13">Telomerase is a ribonucleoprotein enzyme essential for the replication of chromosome termini in most eukaryotes. It elongates telomeres. It is a reverse transcriptase that adds simple sequence repeats to chromosome ends by copying a template sequence within the RNA component of the enzyme.</text>
</comment>
<dbReference type="SMART" id="SM00975">
    <property type="entry name" value="Telomerase_RBD"/>
    <property type="match status" value="1"/>
</dbReference>
<dbReference type="Gene3D" id="3.30.70.2630">
    <property type="match status" value="1"/>
</dbReference>
<keyword evidence="6 13" id="KW-0548">Nucleotidyltransferase</keyword>
<protein>
    <recommendedName>
        <fullName evidence="3 13">Telomerase reverse transcriptase</fullName>
        <ecNumber evidence="2 13">2.7.7.49</ecNumber>
    </recommendedName>
    <alternativeName>
        <fullName evidence="13">Telomerase catalytic subunit</fullName>
    </alternativeName>
</protein>
<evidence type="ECO:0000256" key="2">
    <source>
        <dbReference type="ARBA" id="ARBA00012493"/>
    </source>
</evidence>
<dbReference type="PANTHER" id="PTHR12066">
    <property type="entry name" value="TELOMERASE REVERSE TRANSCRIPTASE"/>
    <property type="match status" value="1"/>
</dbReference>
<evidence type="ECO:0000256" key="1">
    <source>
        <dbReference type="ARBA" id="ARBA00008001"/>
    </source>
</evidence>
<dbReference type="InterPro" id="IPR003545">
    <property type="entry name" value="Telomerase_RT"/>
</dbReference>
<evidence type="ECO:0000256" key="7">
    <source>
        <dbReference type="ARBA" id="ARBA00022723"/>
    </source>
</evidence>
<evidence type="ECO:0000256" key="11">
    <source>
        <dbReference type="ARBA" id="ARBA00023242"/>
    </source>
</evidence>
<evidence type="ECO:0000259" key="15">
    <source>
        <dbReference type="PROSITE" id="PS50878"/>
    </source>
</evidence>
<keyword evidence="11 13" id="KW-0539">Nucleus</keyword>
<proteinExistence type="inferred from homology"/>
<evidence type="ECO:0000313" key="17">
    <source>
        <dbReference type="Proteomes" id="UP000567179"/>
    </source>
</evidence>
<sequence>MSNLQVAQVASSILKKFYPSVTILQDYLQELLETTNGRTHNLLGHILLREDDSESYKCLLSTSFVARKSHQHRTIKLYASMLDMREVIDEAQHRLLKIKGSQNVITSGYRLASRPGDQGRNGMTRLGVTNYFINTVITAFQAPEWTTLLERIGEGALLHLLTETSIFVGLPNGCLCQLSGEPVIYVVPMSVQREADAPSPRDSKRRTATFEDIDMRPTKRQKGNTGAQIPIQDALLPSLSQSSPADINFARVRLFYSKPNYISSSSRILVGLPLRHVLNRLVPCYETKGLPAKYTGQGSDKLAADARHLSKYIFARQYGLNTPFSSTVKGPSSINDCLDRELEIQTMGRCKTPKRLKDILPLCEKILLHHAKCAYIPLRDITCRSKVKSQARDLDSTVILEMMSEHSAQIRSQVSMGALNVSCDSSGGLIPPAGLTQAKKHAQAKPRFTEFACNHVEVYRYVVLITNALIPKSMWGSKANFKLMMKYVKEFISCRRHETLSLHYILQGFSISDCDWLIPPGPCAKKQTRVSVTDSLKRRELLEDFLLWYFDSFLVPLLRAKSSAFRNQILYFRHDDWETLCAPLIERLTSVTFAKLPDDEAGEILRQRRLGFSFVRLLPKETGVRPIVNLRRKKGIKRGSFTTQQSINQILQAAFAILTYERTNQRDLVGASAFSRDDIYFKLKKLKNVLPRGPKGELPKLYFVKVDVQACFDTIDQGKLLHILRRLLSEDVYMMQKYGQVTEASDKVKRNYVKKAVPEDEHPHFLRHAADLANILRNTIFVDQVVYPLSKKEEILALLEEHITENIVKIGTDYFRQVVGIPQGSVLSSILCSFFYGDLEKRFGKFMHDPLSTLLRVVDDYLFISTDRKLAKEFLDMMSRGHPEYGCFISSDKSLTNFDYEDQLMNTVPPGEQTFPWCGYSINTRDLSITVDYTRYFACGVRSTLTVGKGRNPGKVFAYKLLQLAKAKSHAIFSDRTLNSDHVVYTNIFQNLLLTAMKMHEYICDWGAHRRLNEPFLRSVIEKVIMLNYTTVLGQIRRQMAQIKADDTHIQKKAVTWLGYRAFYLVLSRKGNLYSPIVKWLCLEQKRGKYRLYQRRYQTLVKDAQVVFAQIPA</sequence>
<gene>
    <name evidence="16" type="ORF">D9619_004557</name>
</gene>
<evidence type="ECO:0000256" key="4">
    <source>
        <dbReference type="ARBA" id="ARBA00022454"/>
    </source>
</evidence>
<keyword evidence="9 13" id="KW-0779">Telomere</keyword>
<keyword evidence="8 13" id="KW-0460">Magnesium</keyword>
<dbReference type="Gene3D" id="1.10.357.90">
    <property type="match status" value="1"/>
</dbReference>
<evidence type="ECO:0000256" key="10">
    <source>
        <dbReference type="ARBA" id="ARBA00022918"/>
    </source>
</evidence>
<accession>A0A8H5BSJ4</accession>
<comment type="subcellular location">
    <subcellularLocation>
        <location evidence="13">Nucleus</location>
    </subcellularLocation>
    <subcellularLocation>
        <location evidence="13">Chromosome</location>
        <location evidence="13">Telomere</location>
    </subcellularLocation>
</comment>
<comment type="catalytic activity">
    <reaction evidence="12 13">
        <text>DNA(n) + a 2'-deoxyribonucleoside 5'-triphosphate = DNA(n+1) + diphosphate</text>
        <dbReference type="Rhea" id="RHEA:22508"/>
        <dbReference type="Rhea" id="RHEA-COMP:17339"/>
        <dbReference type="Rhea" id="RHEA-COMP:17340"/>
        <dbReference type="ChEBI" id="CHEBI:33019"/>
        <dbReference type="ChEBI" id="CHEBI:61560"/>
        <dbReference type="ChEBI" id="CHEBI:173112"/>
        <dbReference type="EC" id="2.7.7.49"/>
    </reaction>
</comment>
<comment type="similarity">
    <text evidence="1 13">Belongs to the reverse transcriptase family. Telomerase subfamily.</text>
</comment>
<dbReference type="GO" id="GO:0000781">
    <property type="term" value="C:chromosome, telomeric region"/>
    <property type="evidence" value="ECO:0007669"/>
    <property type="project" value="UniProtKB-SubCell"/>
</dbReference>
<dbReference type="GO" id="GO:0003720">
    <property type="term" value="F:telomerase activity"/>
    <property type="evidence" value="ECO:0007669"/>
    <property type="project" value="InterPro"/>
</dbReference>
<dbReference type="CDD" id="cd01648">
    <property type="entry name" value="TERT"/>
    <property type="match status" value="1"/>
</dbReference>
<reference evidence="16 17" key="1">
    <citation type="journal article" date="2020" name="ISME J.">
        <title>Uncovering the hidden diversity of litter-decomposition mechanisms in mushroom-forming fungi.</title>
        <authorList>
            <person name="Floudas D."/>
            <person name="Bentzer J."/>
            <person name="Ahren D."/>
            <person name="Johansson T."/>
            <person name="Persson P."/>
            <person name="Tunlid A."/>
        </authorList>
    </citation>
    <scope>NUCLEOTIDE SEQUENCE [LARGE SCALE GENOMIC DNA]</scope>
    <source>
        <strain evidence="16 17">CBS 101986</strain>
    </source>
</reference>
<dbReference type="Pfam" id="PF12009">
    <property type="entry name" value="Telomerase_RBD"/>
    <property type="match status" value="1"/>
</dbReference>
<dbReference type="InterPro" id="IPR049139">
    <property type="entry name" value="TERT_C"/>
</dbReference>
<evidence type="ECO:0000256" key="6">
    <source>
        <dbReference type="ARBA" id="ARBA00022695"/>
    </source>
</evidence>
<keyword evidence="17" id="KW-1185">Reference proteome</keyword>
<evidence type="ECO:0000256" key="8">
    <source>
        <dbReference type="ARBA" id="ARBA00022842"/>
    </source>
</evidence>
<feature type="region of interest" description="Disordered" evidence="14">
    <location>
        <begin position="195"/>
        <end position="227"/>
    </location>
</feature>
<evidence type="ECO:0000256" key="9">
    <source>
        <dbReference type="ARBA" id="ARBA00022895"/>
    </source>
</evidence>
<keyword evidence="7 13" id="KW-0479">Metal-binding</keyword>
<dbReference type="EMBL" id="JAACJJ010000014">
    <property type="protein sequence ID" value="KAF5327773.1"/>
    <property type="molecule type" value="Genomic_DNA"/>
</dbReference>
<dbReference type="Gene3D" id="1.10.132.70">
    <property type="match status" value="1"/>
</dbReference>
<evidence type="ECO:0000256" key="12">
    <source>
        <dbReference type="ARBA" id="ARBA00048173"/>
    </source>
</evidence>
<evidence type="ECO:0000256" key="13">
    <source>
        <dbReference type="RuleBase" id="RU365061"/>
    </source>
</evidence>
<evidence type="ECO:0000313" key="16">
    <source>
        <dbReference type="EMBL" id="KAF5327773.1"/>
    </source>
</evidence>
<dbReference type="OrthoDB" id="289721at2759"/>
<dbReference type="EC" id="2.7.7.49" evidence="2 13"/>